<dbReference type="AlphaFoldDB" id="A0A6A6JF86"/>
<dbReference type="OrthoDB" id="3533395at2759"/>
<feature type="compositionally biased region" description="Low complexity" evidence="1">
    <location>
        <begin position="479"/>
        <end position="492"/>
    </location>
</feature>
<dbReference type="RefSeq" id="XP_033651378.1">
    <property type="nucleotide sequence ID" value="XM_033801709.1"/>
</dbReference>
<feature type="region of interest" description="Disordered" evidence="1">
    <location>
        <begin position="207"/>
        <end position="227"/>
    </location>
</feature>
<keyword evidence="4" id="KW-1185">Reference proteome</keyword>
<evidence type="ECO:0000313" key="4">
    <source>
        <dbReference type="Proteomes" id="UP000800097"/>
    </source>
</evidence>
<name>A0A6A6JF86_WESOR</name>
<reference evidence="3" key="1">
    <citation type="journal article" date="2020" name="Stud. Mycol.">
        <title>101 Dothideomycetes genomes: a test case for predicting lifestyles and emergence of pathogens.</title>
        <authorList>
            <person name="Haridas S."/>
            <person name="Albert R."/>
            <person name="Binder M."/>
            <person name="Bloem J."/>
            <person name="Labutti K."/>
            <person name="Salamov A."/>
            <person name="Andreopoulos B."/>
            <person name="Baker S."/>
            <person name="Barry K."/>
            <person name="Bills G."/>
            <person name="Bluhm B."/>
            <person name="Cannon C."/>
            <person name="Castanera R."/>
            <person name="Culley D."/>
            <person name="Daum C."/>
            <person name="Ezra D."/>
            <person name="Gonzalez J."/>
            <person name="Henrissat B."/>
            <person name="Kuo A."/>
            <person name="Liang C."/>
            <person name="Lipzen A."/>
            <person name="Lutzoni F."/>
            <person name="Magnuson J."/>
            <person name="Mondo S."/>
            <person name="Nolan M."/>
            <person name="Ohm R."/>
            <person name="Pangilinan J."/>
            <person name="Park H.-J."/>
            <person name="Ramirez L."/>
            <person name="Alfaro M."/>
            <person name="Sun H."/>
            <person name="Tritt A."/>
            <person name="Yoshinaga Y."/>
            <person name="Zwiers L.-H."/>
            <person name="Turgeon B."/>
            <person name="Goodwin S."/>
            <person name="Spatafora J."/>
            <person name="Crous P."/>
            <person name="Grigoriev I."/>
        </authorList>
    </citation>
    <scope>NUCLEOTIDE SEQUENCE</scope>
    <source>
        <strain evidence="3">CBS 379.55</strain>
    </source>
</reference>
<feature type="region of interest" description="Disordered" evidence="1">
    <location>
        <begin position="99"/>
        <end position="121"/>
    </location>
</feature>
<organism evidence="3 4">
    <name type="scientific">Westerdykella ornata</name>
    <dbReference type="NCBI Taxonomy" id="318751"/>
    <lineage>
        <taxon>Eukaryota</taxon>
        <taxon>Fungi</taxon>
        <taxon>Dikarya</taxon>
        <taxon>Ascomycota</taxon>
        <taxon>Pezizomycotina</taxon>
        <taxon>Dothideomycetes</taxon>
        <taxon>Pleosporomycetidae</taxon>
        <taxon>Pleosporales</taxon>
        <taxon>Sporormiaceae</taxon>
        <taxon>Westerdykella</taxon>
    </lineage>
</organism>
<feature type="domain" description="DUF7607" evidence="2">
    <location>
        <begin position="231"/>
        <end position="348"/>
    </location>
</feature>
<evidence type="ECO:0000256" key="1">
    <source>
        <dbReference type="SAM" id="MobiDB-lite"/>
    </source>
</evidence>
<dbReference type="InterPro" id="IPR056026">
    <property type="entry name" value="DUF7607"/>
</dbReference>
<protein>
    <recommendedName>
        <fullName evidence="2">DUF7607 domain-containing protein</fullName>
    </recommendedName>
</protein>
<dbReference type="GeneID" id="54554884"/>
<evidence type="ECO:0000259" key="2">
    <source>
        <dbReference type="Pfam" id="PF24580"/>
    </source>
</evidence>
<feature type="compositionally biased region" description="Polar residues" evidence="1">
    <location>
        <begin position="445"/>
        <end position="454"/>
    </location>
</feature>
<feature type="compositionally biased region" description="Polar residues" evidence="1">
    <location>
        <begin position="214"/>
        <end position="225"/>
    </location>
</feature>
<feature type="region of interest" description="Disordered" evidence="1">
    <location>
        <begin position="527"/>
        <end position="626"/>
    </location>
</feature>
<gene>
    <name evidence="3" type="ORF">EI97DRAFT_469319</name>
</gene>
<accession>A0A6A6JF86</accession>
<dbReference type="Pfam" id="PF24580">
    <property type="entry name" value="DUF7607"/>
    <property type="match status" value="1"/>
</dbReference>
<dbReference type="Proteomes" id="UP000800097">
    <property type="component" value="Unassembled WGS sequence"/>
</dbReference>
<feature type="region of interest" description="Disordered" evidence="1">
    <location>
        <begin position="346"/>
        <end position="381"/>
    </location>
</feature>
<feature type="region of interest" description="Disordered" evidence="1">
    <location>
        <begin position="440"/>
        <end position="495"/>
    </location>
</feature>
<evidence type="ECO:0000313" key="3">
    <source>
        <dbReference type="EMBL" id="KAF2273839.1"/>
    </source>
</evidence>
<proteinExistence type="predicted"/>
<feature type="compositionally biased region" description="Polar residues" evidence="1">
    <location>
        <begin position="353"/>
        <end position="381"/>
    </location>
</feature>
<sequence length="874" mass="98316">MSDPWDWTVGQVVEYLCRHAGEIFGSTVGLRQREYLESKLRNNAVNGRALLCRVDHRMLQMNLGLLMAAQRDGLLAIVERLRAESAKYQRFGNSQVIQIQQNGGPTRPPVTASPRDVGTTNTERRRVSNLVTEPLNSAQQHVTLPPSDERNVELLDISMSNNIEADGDWDYLAQRWNDDNDEEIISIGGTEEEEDLDDSEMVEDESTTELAVETPSNERNGQMTKGSKLDPEEVLDVIHSYIDEYTENWTPGRHADEVLDQAWDAHELWHELHDQDEAEQQRVIQKTKEQIEYYELRVNVIIEEILQSSLSWPNRAAVWKQCASLDHMIDFLEQEKWELDVYQMQSPPPKSNYAETSLPVRSTSGTGKPQGSTAKSGRTSGLTVQAQLNQISNRAIRQDDSGPERIVAIEELQLGGSRNQISNRPIRQDDFAPERIVDIEKPQLGSRNQISNRTIRQDESAPEQIVEIEEPQLGGSRNQQPHSQTQPSHPAQTPRTAQVEIIDLGSASDSDSDSAKMDVDEFYTPLSRMIPTEQPVASPTGETPSKPPTHRPLRTISAGRPVVPPLSRIQSAERPAVPPAQVPRRAQPTTPPPRVTLTPIPRPTGSTPSEPMLIDSEPNPAPLSSPSVVLPSVETAPASSLPSIPLPRFSQPYPFRPHPNPNNQRRAARPAAPLLLITPPPPPPSTHPVTLSPSTASYATISRWTWPDLVASCDRKRIVLKVLQEMSTSDREAIRSRIMHVKKTTLISEIKECVGMMMQGKEGIPGFLAKDVVKIVKFTRLFLCWWLAGDYFVHGDGEEDGLGRREKKEEKEVPMWRLRELEQCLRDEETQDPRVFCEWVRWVMERTFSEEALAAERRWAPSQAEVIVISDDEG</sequence>
<dbReference type="EMBL" id="ML986507">
    <property type="protein sequence ID" value="KAF2273839.1"/>
    <property type="molecule type" value="Genomic_DNA"/>
</dbReference>